<gene>
    <name evidence="1" type="ORF">Vau01_088080</name>
</gene>
<name>A0A8J3ZCB7_9ACTN</name>
<dbReference type="AlphaFoldDB" id="A0A8J3ZCB7"/>
<evidence type="ECO:0000313" key="2">
    <source>
        <dbReference type="Proteomes" id="UP000612585"/>
    </source>
</evidence>
<dbReference type="EMBL" id="BOPG01000064">
    <property type="protein sequence ID" value="GIJ61292.1"/>
    <property type="molecule type" value="Genomic_DNA"/>
</dbReference>
<dbReference type="Proteomes" id="UP000612585">
    <property type="component" value="Unassembled WGS sequence"/>
</dbReference>
<sequence>MTTCYQLLRGPLPELPRTARDLAGRLETTVWPPLPEGGRHFAVDGAGYLHLQSRRPDSPAFALAALPAGLLAARENTLVAWYEHGTGGHVAALDAPTEFVADLTDLIHRTGALR</sequence>
<proteinExistence type="predicted"/>
<comment type="caution">
    <text evidence="1">The sequence shown here is derived from an EMBL/GenBank/DDBJ whole genome shotgun (WGS) entry which is preliminary data.</text>
</comment>
<dbReference type="RefSeq" id="WP_204006115.1">
    <property type="nucleotide sequence ID" value="NZ_BOPG01000064.1"/>
</dbReference>
<keyword evidence="2" id="KW-1185">Reference proteome</keyword>
<evidence type="ECO:0000313" key="1">
    <source>
        <dbReference type="EMBL" id="GIJ61292.1"/>
    </source>
</evidence>
<accession>A0A8J3ZCB7</accession>
<protein>
    <submittedName>
        <fullName evidence="1">Uncharacterized protein</fullName>
    </submittedName>
</protein>
<reference evidence="1" key="1">
    <citation type="submission" date="2021-01" db="EMBL/GenBank/DDBJ databases">
        <title>Whole genome shotgun sequence of Virgisporangium aurantiacum NBRC 16421.</title>
        <authorList>
            <person name="Komaki H."/>
            <person name="Tamura T."/>
        </authorList>
    </citation>
    <scope>NUCLEOTIDE SEQUENCE</scope>
    <source>
        <strain evidence="1">NBRC 16421</strain>
    </source>
</reference>
<organism evidence="1 2">
    <name type="scientific">Virgisporangium aurantiacum</name>
    <dbReference type="NCBI Taxonomy" id="175570"/>
    <lineage>
        <taxon>Bacteria</taxon>
        <taxon>Bacillati</taxon>
        <taxon>Actinomycetota</taxon>
        <taxon>Actinomycetes</taxon>
        <taxon>Micromonosporales</taxon>
        <taxon>Micromonosporaceae</taxon>
        <taxon>Virgisporangium</taxon>
    </lineage>
</organism>